<dbReference type="InterPro" id="IPR000091">
    <property type="entry name" value="Huntingtin"/>
</dbReference>
<evidence type="ECO:0000256" key="2">
    <source>
        <dbReference type="ARBA" id="ARBA00004496"/>
    </source>
</evidence>
<sequence>MDKLSVFSSLQKSIDTLKATGCSSKEKIHHFGLISESIVSVRSGVGSANFQNHLSSAVECLLTFCEEADSGVRMSAEENLNKIVRFCEGNGSIVRVQIDLYHEIKKNGNERSLRISLALFGHYCGAIKQRKGKTFAQNLLPSIYAISKRSETQVLESLSTFVKVFTERLECYMTDGEVLKMTEVFVEDLAAECATKRRCAAQNIDYFIAGSRCPEIYANNAFNRCIEMLLKNQGQNAVLGVLACFRGILPLVLKHSSVEKSIETLDLVLHFLKDGSHSIINAALEVISVIFGNLPAAVKQVLLSQDVDHRKFLLKRKTLKNSVFKINLSESMLSSRKSSTDARMDSLNPRHAGMSFLQVSSTPTKFTPGDDKSLASASDFELDSFRSMEFDNSSNFSPEKDPRSPRSTQPPDTISLKSQKSTDSIGSFINTFLTTSTSAGESVTKFFRKSFDSPVASASVHPPLADQHDDLSLESLASSQISMQSSTADTIRNELLLEVDDRTETVSETLQEAAREDEDEDVTEADEVRAETPTTASIAGAMEDIVNIGDAPVPEDDDTGAPSRDLFIGTIHDQNILDYTVRLIASRFLLSGTSCGSLIPDSTVRVSVKAMSLLIVGQCVQLRPEVLLLPLEKDIPREEFDVVEILNLEDAIAEISSEAILEVDEGAVAGSAEVSEVDGLLEMKEDHFGECTSSTYFEYFSPMSISLDQGLTSLKSKLKLVEENFSTMAMDSQDKLSKELDAILSQSDCSGEVGRRNRKELLVVPRVITVDSGDRAGKRLVGEGDQQMLADVMLYYDHSDQTLRGHVLQIVGYFLGVILKKHGSLEKFLEGVDKNAELEKFIKLDALLHVVAKGLLDEIHTVVNQALTAFDQIFTIYCRTRPIGPPPERESCNSVFTFKPKPSENIFNNTKLPTMTPELLINKLLLVFQNKYWLVQCKVCDAIVNLDFALLRAVLGTESARTVQDKCLDQLLLLIKDGDFRVRNHSGERLMGWIENLAKCERGSRVNEGILETFVKEYVTASYAEPIDARRLRKPLDVKLFASSAGPVFYKLSNQLLNLGDRNQLLGIIHFLRLFITKYNPFDLLEVWNEFNLLNVLLSLMSEHTGTALDLTAQSDLLTICSTLMIVTMSSRTISPADNEVIDKFIFHVLKIFNIYQHLFTNVKPVVISREKSDLFIPQKDLQLINCFGYFGNDHFYIKLYGLLRNSFESYKITVNGDVGQKLFDLLRSTISSLWRLLEIKNITTMTNGFKFIEEVLRYLMTFLSYEPEWCVRCTKYLLRFLFTCNFVNRTADVEYFRRSADSLSLHDSDNCREFFDQYYDFHKCKSITSTTDLGNYIKQFEQMVIACLKIYSKTSVAVQTAILELLCQLLDYSINYQLLDSSNVFVECVLKHVELLETGTIRGSEVLIGRIIKFLILLPHTKERSKVVDIPKIINICDNMLANGLIRDTAIASLQVLAHEIFFLNRAVDQTNLGEHATQKEVILNMMIKFPEEVRCYGAAPTILLVERSTQSGKYEADILNTLLGVIQEGKLLIEGDRERMIVEQTLDALGKQVLLESNAMQNFLKIFFGLEKNKDIEDVQKMLYYQLILEKVLLNTEETYLMSHVKLFFNKEQTFGVDGSGEALLTRTLNDILCRSIKRSDEVTTSLLKTMTKLRKFPTVCKRLLEKINFDGWDKVVDRPTVFELMIGCGVETKRLITITNQVPKTVGSQEVAAELIRLLMDSKPTKDHWTSDEITLLFESHLDLLLSNFPSLLLDYVPFKEYSLLIVPNVISAMKIDNSNLKFFPLLEKSHLESFPTILDHLTNLLTATNIVIARKSALVLDTKLEQLLKTEPLESEALHQILPGDQFGRLFATFSPDRRKRFPKLFKTALLLVRFYPTVESPQDLFPRVDVPQLKQITTDDPWFLEQIAYHCTGPSYTKSKNVARMLLEVNSESKLINLLSSADFNARLLREVIETGFDHMLHNFRVDCVLFNPHLNYLKVHPMLKVALIVLVRKLDEINGTPEERWDERTFEYCARSVVGFLESLSRLEHTCLIYVEAKFVDRFIKDNLLKSNFFEPLLIFARNCAKLVRNKIATTCLQNTTILELYIKGIDSTLRQKHLWTELNQNDKFRDDQELYVDLSFDVLKHHLRGSPFLESYRPPEIFSDLIATRYDQVEVYLQAIFIAQYISEREQLECSEEQRSLLETVRTVAIAVLKTDRFYPFAMTPGEVFNCYNLDVDVEPLRLPAVPIDYLYELDTLEVYLKRVSIFGFSSKQQFEELFMSLLVLINREGDPEMINYQEQYELKGMCLRAIVELLLSCYKYPRIGFGDGKFHHVPRNPAIKCSSVGLKKLHGIQLLIPLNSVFYQSNLERNLLVTCTDELCAGGDNAIGTQTFGCNQFSIQYSWHAMEGLVNESLVARNLRYFIERANLDVLSSVQLIYDIFGQLMEDFFSLVLPHLVKFCEICENRDQIRQLYTLVLALQERVPMEDTLSQQHIIYLLCKMAALLVPSMAELTHLCTIIPTYLKSTQLYIRDATLAGLICLLECLVTSNTTMGGLSEELQLLRNVIVNYIVKHGIIDESSTAFSDVHTKLVWTLNFYLIENTSRFVTDCNLLSNSVISANNILKRTTNLEIYLCILNGLERVILTNTAPRPLLEKIEKLALDLVKLDNEMFSLAALKLLVACIYHGSAEQLEDTERSNGIVQDEPEIIIQQIEKIEILFTKIRTTTPQGARIFGEVLCQLIRDLLPPNEILTKVFKELMLNQPNPDIIATVTHQVFRSAIDSSYLTLLQEWLLCSLPNFLSFPQINKSVWCLTVIFLSASLNQHLLKLFPEVLSLPSYQQLNEREINNFILAARDFYRKLEPPQRAKFREVFEQSDSFVYQNLLQCL</sequence>
<accession>A0A8D8AJV0</accession>
<dbReference type="PANTHER" id="PTHR10170">
    <property type="entry name" value="HUNTINGTON DISEASE PROTEIN"/>
    <property type="match status" value="1"/>
</dbReference>
<dbReference type="PANTHER" id="PTHR10170:SF10">
    <property type="entry name" value="HUNTINGTIN"/>
    <property type="match status" value="1"/>
</dbReference>
<reference evidence="6" key="1">
    <citation type="submission" date="2021-05" db="EMBL/GenBank/DDBJ databases">
        <authorList>
            <person name="Alioto T."/>
            <person name="Alioto T."/>
            <person name="Gomez Garrido J."/>
        </authorList>
    </citation>
    <scope>NUCLEOTIDE SEQUENCE</scope>
</reference>
<comment type="subcellular location">
    <subcellularLocation>
        <location evidence="2">Cytoplasm</location>
    </subcellularLocation>
    <subcellularLocation>
        <location evidence="1">Nucleus</location>
    </subcellularLocation>
</comment>
<evidence type="ECO:0000256" key="4">
    <source>
        <dbReference type="ARBA" id="ARBA00023242"/>
    </source>
</evidence>
<dbReference type="Pfam" id="PF20927">
    <property type="entry name" value="Htt_C-HEAT"/>
    <property type="match status" value="1"/>
</dbReference>
<dbReference type="GO" id="GO:0005737">
    <property type="term" value="C:cytoplasm"/>
    <property type="evidence" value="ECO:0007669"/>
    <property type="project" value="UniProtKB-SubCell"/>
</dbReference>
<dbReference type="InterPro" id="IPR048411">
    <property type="entry name" value="Htt_N_HEAT_rpt-1"/>
</dbReference>
<protein>
    <submittedName>
        <fullName evidence="6">Huntingtin</fullName>
    </submittedName>
</protein>
<dbReference type="InterPro" id="IPR028426">
    <property type="entry name" value="Huntingtin_fam"/>
</dbReference>
<dbReference type="EMBL" id="HBUE01031652">
    <property type="protein sequence ID" value="CAG6456723.1"/>
    <property type="molecule type" value="Transcribed_RNA"/>
</dbReference>
<dbReference type="Pfam" id="PF12372">
    <property type="entry name" value="Htt_N-HEAT"/>
    <property type="match status" value="3"/>
</dbReference>
<evidence type="ECO:0000256" key="3">
    <source>
        <dbReference type="ARBA" id="ARBA00022490"/>
    </source>
</evidence>
<evidence type="ECO:0000256" key="1">
    <source>
        <dbReference type="ARBA" id="ARBA00004123"/>
    </source>
</evidence>
<dbReference type="PRINTS" id="PR00375">
    <property type="entry name" value="HUNTINGTIN"/>
</dbReference>
<dbReference type="SUPFAM" id="SSF48371">
    <property type="entry name" value="ARM repeat"/>
    <property type="match status" value="1"/>
</dbReference>
<feature type="compositionally biased region" description="Polar residues" evidence="5">
    <location>
        <begin position="405"/>
        <end position="420"/>
    </location>
</feature>
<name>A0A8D8AJV0_CULPI</name>
<keyword evidence="4" id="KW-0539">Nucleus</keyword>
<dbReference type="GO" id="GO:0005634">
    <property type="term" value="C:nucleus"/>
    <property type="evidence" value="ECO:0007669"/>
    <property type="project" value="UniProtKB-SubCell"/>
</dbReference>
<feature type="region of interest" description="Disordered" evidence="5">
    <location>
        <begin position="391"/>
        <end position="420"/>
    </location>
</feature>
<evidence type="ECO:0000256" key="5">
    <source>
        <dbReference type="SAM" id="MobiDB-lite"/>
    </source>
</evidence>
<proteinExistence type="predicted"/>
<dbReference type="InterPro" id="IPR048413">
    <property type="entry name" value="Htt_C-HEAT_rpt"/>
</dbReference>
<feature type="region of interest" description="Disordered" evidence="5">
    <location>
        <begin position="511"/>
        <end position="531"/>
    </location>
</feature>
<evidence type="ECO:0000313" key="6">
    <source>
        <dbReference type="EMBL" id="CAG6456723.1"/>
    </source>
</evidence>
<keyword evidence="3" id="KW-0963">Cytoplasm</keyword>
<dbReference type="InterPro" id="IPR024613">
    <property type="entry name" value="Huntingtin_N_HEAT_rpt-2"/>
</dbReference>
<dbReference type="Pfam" id="PF20926">
    <property type="entry name" value="Htt_N-HEAT_1"/>
    <property type="match status" value="1"/>
</dbReference>
<dbReference type="InterPro" id="IPR016024">
    <property type="entry name" value="ARM-type_fold"/>
</dbReference>
<organism evidence="6">
    <name type="scientific">Culex pipiens</name>
    <name type="common">House mosquito</name>
    <dbReference type="NCBI Taxonomy" id="7175"/>
    <lineage>
        <taxon>Eukaryota</taxon>
        <taxon>Metazoa</taxon>
        <taxon>Ecdysozoa</taxon>
        <taxon>Arthropoda</taxon>
        <taxon>Hexapoda</taxon>
        <taxon>Insecta</taxon>
        <taxon>Pterygota</taxon>
        <taxon>Neoptera</taxon>
        <taxon>Endopterygota</taxon>
        <taxon>Diptera</taxon>
        <taxon>Nematocera</taxon>
        <taxon>Culicoidea</taxon>
        <taxon>Culicidae</taxon>
        <taxon>Culicinae</taxon>
        <taxon>Culicini</taxon>
        <taxon>Culex</taxon>
        <taxon>Culex</taxon>
    </lineage>
</organism>
<feature type="compositionally biased region" description="Acidic residues" evidence="5">
    <location>
        <begin position="515"/>
        <end position="525"/>
    </location>
</feature>